<evidence type="ECO:0000313" key="11">
    <source>
        <dbReference type="EMBL" id="SUJ10607.1"/>
    </source>
</evidence>
<evidence type="ECO:0000256" key="1">
    <source>
        <dbReference type="ARBA" id="ARBA00004429"/>
    </source>
</evidence>
<evidence type="ECO:0000256" key="5">
    <source>
        <dbReference type="ARBA" id="ARBA00022692"/>
    </source>
</evidence>
<feature type="transmembrane region" description="Helical" evidence="9">
    <location>
        <begin position="125"/>
        <end position="142"/>
    </location>
</feature>
<gene>
    <name evidence="11" type="primary">yiaM_2</name>
    <name evidence="11" type="ORF">NCTC4822_02011</name>
</gene>
<dbReference type="GO" id="GO:0015740">
    <property type="term" value="P:C4-dicarboxylate transport"/>
    <property type="evidence" value="ECO:0007669"/>
    <property type="project" value="TreeGrafter"/>
</dbReference>
<dbReference type="GO" id="GO:0022857">
    <property type="term" value="F:transmembrane transporter activity"/>
    <property type="evidence" value="ECO:0007669"/>
    <property type="project" value="TreeGrafter"/>
</dbReference>
<accession>A0A380C0N4</accession>
<keyword evidence="2" id="KW-0813">Transport</keyword>
<keyword evidence="6 9" id="KW-1133">Transmembrane helix</keyword>
<dbReference type="EMBL" id="UGYZ01000002">
    <property type="protein sequence ID" value="SUJ10607.1"/>
    <property type="molecule type" value="Genomic_DNA"/>
</dbReference>
<reference evidence="11 12" key="1">
    <citation type="submission" date="2018-06" db="EMBL/GenBank/DDBJ databases">
        <authorList>
            <consortium name="Pathogen Informatics"/>
            <person name="Doyle S."/>
        </authorList>
    </citation>
    <scope>NUCLEOTIDE SEQUENCE [LARGE SCALE GENOMIC DNA]</scope>
    <source>
        <strain evidence="12">ATCC 11859 / DSM 33 / NCIB 8841 / NCTC 4822</strain>
    </source>
</reference>
<sequence length="156" mass="17693">MQITKMIARILTFLCVVSIALLVIVVFTQVVSRMLNYSLPGTEELSRLMIVWLTFLGTSLAIHEKLHLAVTFFVKKVSTKIKKWIYFFVHILTILFFGILLVYGFKLTFSSMGNLSPTLQLPMSVFYAAIPVSSIFSIYFISTHMFESTAEGESFA</sequence>
<proteinExistence type="inferred from homology"/>
<feature type="transmembrane region" description="Helical" evidence="9">
    <location>
        <begin position="85"/>
        <end position="105"/>
    </location>
</feature>
<evidence type="ECO:0000259" key="10">
    <source>
        <dbReference type="Pfam" id="PF04290"/>
    </source>
</evidence>
<feature type="domain" description="Tripartite ATP-independent periplasmic transporters DctQ component" evidence="10">
    <location>
        <begin position="22"/>
        <end position="147"/>
    </location>
</feature>
<dbReference type="InterPro" id="IPR055348">
    <property type="entry name" value="DctQ"/>
</dbReference>
<keyword evidence="3" id="KW-1003">Cell membrane</keyword>
<comment type="subcellular location">
    <subcellularLocation>
        <location evidence="1">Cell inner membrane</location>
        <topology evidence="1">Multi-pass membrane protein</topology>
    </subcellularLocation>
</comment>
<protein>
    <submittedName>
        <fullName evidence="11">2,3-diketo-L-gulonate TRAP transporter small permease protein yiaM</fullName>
    </submittedName>
</protein>
<keyword evidence="12" id="KW-1185">Reference proteome</keyword>
<evidence type="ECO:0000256" key="8">
    <source>
        <dbReference type="ARBA" id="ARBA00038436"/>
    </source>
</evidence>
<dbReference type="RefSeq" id="WP_115361819.1">
    <property type="nucleotide sequence ID" value="NZ_CP038012.1"/>
</dbReference>
<keyword evidence="5 9" id="KW-0812">Transmembrane</keyword>
<dbReference type="Pfam" id="PF04290">
    <property type="entry name" value="DctQ"/>
    <property type="match status" value="1"/>
</dbReference>
<dbReference type="PANTHER" id="PTHR35011:SF2">
    <property type="entry name" value="2,3-DIKETO-L-GULONATE TRAP TRANSPORTER SMALL PERMEASE PROTEIN YIAM"/>
    <property type="match status" value="1"/>
</dbReference>
<feature type="transmembrane region" description="Helical" evidence="9">
    <location>
        <begin position="50"/>
        <end position="73"/>
    </location>
</feature>
<keyword evidence="4" id="KW-0997">Cell inner membrane</keyword>
<dbReference type="GO" id="GO:0005886">
    <property type="term" value="C:plasma membrane"/>
    <property type="evidence" value="ECO:0007669"/>
    <property type="project" value="UniProtKB-SubCell"/>
</dbReference>
<dbReference type="OrthoDB" id="9815614at2"/>
<evidence type="ECO:0000256" key="9">
    <source>
        <dbReference type="SAM" id="Phobius"/>
    </source>
</evidence>
<dbReference type="Proteomes" id="UP000254519">
    <property type="component" value="Unassembled WGS sequence"/>
</dbReference>
<evidence type="ECO:0000256" key="7">
    <source>
        <dbReference type="ARBA" id="ARBA00023136"/>
    </source>
</evidence>
<evidence type="ECO:0000256" key="4">
    <source>
        <dbReference type="ARBA" id="ARBA00022519"/>
    </source>
</evidence>
<dbReference type="PANTHER" id="PTHR35011">
    <property type="entry name" value="2,3-DIKETO-L-GULONATE TRAP TRANSPORTER SMALL PERMEASE PROTEIN YIAM"/>
    <property type="match status" value="1"/>
</dbReference>
<evidence type="ECO:0000313" key="12">
    <source>
        <dbReference type="Proteomes" id="UP000254519"/>
    </source>
</evidence>
<feature type="transmembrane region" description="Helical" evidence="9">
    <location>
        <begin position="7"/>
        <end position="30"/>
    </location>
</feature>
<comment type="similarity">
    <text evidence="8">Belongs to the TRAP transporter small permease family.</text>
</comment>
<dbReference type="InterPro" id="IPR007387">
    <property type="entry name" value="TRAP_DctQ"/>
</dbReference>
<evidence type="ECO:0000256" key="6">
    <source>
        <dbReference type="ARBA" id="ARBA00022989"/>
    </source>
</evidence>
<evidence type="ECO:0000256" key="3">
    <source>
        <dbReference type="ARBA" id="ARBA00022475"/>
    </source>
</evidence>
<dbReference type="AlphaFoldDB" id="A0A380C0N4"/>
<keyword evidence="7 9" id="KW-0472">Membrane</keyword>
<evidence type="ECO:0000256" key="2">
    <source>
        <dbReference type="ARBA" id="ARBA00022448"/>
    </source>
</evidence>
<organism evidence="11 12">
    <name type="scientific">Sporosarcina pasteurii</name>
    <name type="common">Bacillus pasteurii</name>
    <dbReference type="NCBI Taxonomy" id="1474"/>
    <lineage>
        <taxon>Bacteria</taxon>
        <taxon>Bacillati</taxon>
        <taxon>Bacillota</taxon>
        <taxon>Bacilli</taxon>
        <taxon>Bacillales</taxon>
        <taxon>Caryophanaceae</taxon>
        <taxon>Sporosarcina</taxon>
    </lineage>
</organism>
<name>A0A380C0N4_SPOPA</name>